<comment type="caution">
    <text evidence="9">The sequence shown here is derived from an EMBL/GenBank/DDBJ whole genome shotgun (WGS) entry which is preliminary data.</text>
</comment>
<reference evidence="9 10" key="1">
    <citation type="submission" date="2019-08" db="EMBL/GenBank/DDBJ databases">
        <title>Draft genome sequences of two oriental melons (Cucumis melo L. var makuwa).</title>
        <authorList>
            <person name="Kwon S.-Y."/>
        </authorList>
    </citation>
    <scope>NUCLEOTIDE SEQUENCE [LARGE SCALE GENOMIC DNA]</scope>
    <source>
        <strain evidence="10">cv. SW 3</strain>
        <tissue evidence="9">Leaf</tissue>
    </source>
</reference>
<evidence type="ECO:0000259" key="8">
    <source>
        <dbReference type="Pfam" id="PF02602"/>
    </source>
</evidence>
<sequence>MFDSHSGKAISWCSDLSFRNCRFEPLTTFTTPWNVLVMVVFRVDKECALQWTFLAAEIKWNYKKASKITQADLYSKIVSVQFQYLGIFSELCRFILELHVVARHGINCLELPLIQHRQGPDLNRLQSVLSDTVFDWIVITSPEAGLVFLEAWKAAGMPKVRIGVVGAGTANIFEEVLQSSKLLEVAFAPSKAIGKVLASELPKLGNTKCSVLYPASTKASNDIEECLSNRGFEVTRLNTYTTAPVDYVDQTILEQARSLPVVTVASPSAVRAWVNLIPDPKEWDKSLACIGETTAAAANKLGLKNVYYPKNPGLEGWVDSILEALRSEAQIVGHFSE</sequence>
<evidence type="ECO:0000256" key="1">
    <source>
        <dbReference type="ARBA" id="ARBA00004772"/>
    </source>
</evidence>
<dbReference type="InterPro" id="IPR003754">
    <property type="entry name" value="4pyrrol_synth_uPrphyn_synth"/>
</dbReference>
<gene>
    <name evidence="9" type="ORF">E6C27_scaffold501G00010</name>
</gene>
<protein>
    <recommendedName>
        <fullName evidence="3 7">Uroporphyrinogen-III synthase</fullName>
        <ecNumber evidence="3 7">4.2.1.75</ecNumber>
    </recommendedName>
</protein>
<keyword evidence="4 7" id="KW-0456">Lyase</keyword>
<evidence type="ECO:0000256" key="7">
    <source>
        <dbReference type="RuleBase" id="RU366031"/>
    </source>
</evidence>
<dbReference type="PANTHER" id="PTHR38042">
    <property type="entry name" value="UROPORPHYRINOGEN-III SYNTHASE, CHLOROPLASTIC"/>
    <property type="match status" value="1"/>
</dbReference>
<evidence type="ECO:0000256" key="2">
    <source>
        <dbReference type="ARBA" id="ARBA00008133"/>
    </source>
</evidence>
<dbReference type="Proteomes" id="UP000321393">
    <property type="component" value="Unassembled WGS sequence"/>
</dbReference>
<dbReference type="GO" id="GO:0006782">
    <property type="term" value="P:protoporphyrinogen IX biosynthetic process"/>
    <property type="evidence" value="ECO:0007669"/>
    <property type="project" value="UniProtKB-UniRule"/>
</dbReference>
<dbReference type="InterPro" id="IPR036108">
    <property type="entry name" value="4pyrrol_syn_uPrphyn_synt_sf"/>
</dbReference>
<evidence type="ECO:0000313" key="9">
    <source>
        <dbReference type="EMBL" id="KAA0060869.1"/>
    </source>
</evidence>
<dbReference type="CDD" id="cd06578">
    <property type="entry name" value="HemD"/>
    <property type="match status" value="1"/>
</dbReference>
<dbReference type="Pfam" id="PF02602">
    <property type="entry name" value="HEM4"/>
    <property type="match status" value="1"/>
</dbReference>
<dbReference type="SUPFAM" id="SSF69618">
    <property type="entry name" value="HemD-like"/>
    <property type="match status" value="1"/>
</dbReference>
<dbReference type="PANTHER" id="PTHR38042:SF1">
    <property type="entry name" value="UROPORPHYRINOGEN-III SYNTHASE, CHLOROPLASTIC"/>
    <property type="match status" value="1"/>
</dbReference>
<keyword evidence="5 7" id="KW-0627">Porphyrin biosynthesis</keyword>
<evidence type="ECO:0000313" key="10">
    <source>
        <dbReference type="Proteomes" id="UP000321393"/>
    </source>
</evidence>
<proteinExistence type="inferred from homology"/>
<feature type="domain" description="Tetrapyrrole biosynthesis uroporphyrinogen III synthase" evidence="8">
    <location>
        <begin position="102"/>
        <end position="318"/>
    </location>
</feature>
<name>A0A5A7V583_CUCMM</name>
<dbReference type="EC" id="4.2.1.75" evidence="3 7"/>
<comment type="similarity">
    <text evidence="2 7">Belongs to the uroporphyrinogen-III synthase family.</text>
</comment>
<dbReference type="GO" id="GO:0006780">
    <property type="term" value="P:uroporphyrinogen III biosynthetic process"/>
    <property type="evidence" value="ECO:0007669"/>
    <property type="project" value="UniProtKB-UniRule"/>
</dbReference>
<dbReference type="STRING" id="1194695.A0A5A7V583"/>
<dbReference type="GO" id="GO:0004852">
    <property type="term" value="F:uroporphyrinogen-III synthase activity"/>
    <property type="evidence" value="ECO:0007669"/>
    <property type="project" value="UniProtKB-UniRule"/>
</dbReference>
<comment type="pathway">
    <text evidence="1 7">Porphyrin-containing compound metabolism; protoporphyrin-IX biosynthesis; coproporphyrinogen-III from 5-aminolevulinate: step 3/4.</text>
</comment>
<dbReference type="OrthoDB" id="443551at2759"/>
<organism evidence="9 10">
    <name type="scientific">Cucumis melo var. makuwa</name>
    <name type="common">Oriental melon</name>
    <dbReference type="NCBI Taxonomy" id="1194695"/>
    <lineage>
        <taxon>Eukaryota</taxon>
        <taxon>Viridiplantae</taxon>
        <taxon>Streptophyta</taxon>
        <taxon>Embryophyta</taxon>
        <taxon>Tracheophyta</taxon>
        <taxon>Spermatophyta</taxon>
        <taxon>Magnoliopsida</taxon>
        <taxon>eudicotyledons</taxon>
        <taxon>Gunneridae</taxon>
        <taxon>Pentapetalae</taxon>
        <taxon>rosids</taxon>
        <taxon>fabids</taxon>
        <taxon>Cucurbitales</taxon>
        <taxon>Cucurbitaceae</taxon>
        <taxon>Benincaseae</taxon>
        <taxon>Cucumis</taxon>
    </lineage>
</organism>
<dbReference type="GO" id="GO:0009507">
    <property type="term" value="C:chloroplast"/>
    <property type="evidence" value="ECO:0007669"/>
    <property type="project" value="TreeGrafter"/>
</dbReference>
<evidence type="ECO:0000256" key="3">
    <source>
        <dbReference type="ARBA" id="ARBA00013109"/>
    </source>
</evidence>
<comment type="function">
    <text evidence="7">Catalyzes cyclization of the linear tetrapyrrole, hydroxymethylbilane, to the macrocyclic uroporphyrinogen III.</text>
</comment>
<accession>A0A5A7V583</accession>
<evidence type="ECO:0000256" key="4">
    <source>
        <dbReference type="ARBA" id="ARBA00023239"/>
    </source>
</evidence>
<dbReference type="Gene3D" id="3.40.50.10090">
    <property type="match status" value="2"/>
</dbReference>
<evidence type="ECO:0000256" key="5">
    <source>
        <dbReference type="ARBA" id="ARBA00023244"/>
    </source>
</evidence>
<dbReference type="InterPro" id="IPR039793">
    <property type="entry name" value="UROS/Hem4"/>
</dbReference>
<evidence type="ECO:0000256" key="6">
    <source>
        <dbReference type="ARBA" id="ARBA00048617"/>
    </source>
</evidence>
<dbReference type="FunFam" id="3.40.50.10090:FF:000009">
    <property type="entry name" value="Uroporphyrinogen-III synthase, chloroplastic"/>
    <property type="match status" value="1"/>
</dbReference>
<dbReference type="EMBL" id="SSTE01005103">
    <property type="protein sequence ID" value="KAA0060869.1"/>
    <property type="molecule type" value="Genomic_DNA"/>
</dbReference>
<dbReference type="AlphaFoldDB" id="A0A5A7V583"/>
<comment type="catalytic activity">
    <reaction evidence="6 7">
        <text>hydroxymethylbilane = uroporphyrinogen III + H2O</text>
        <dbReference type="Rhea" id="RHEA:18965"/>
        <dbReference type="ChEBI" id="CHEBI:15377"/>
        <dbReference type="ChEBI" id="CHEBI:57308"/>
        <dbReference type="ChEBI" id="CHEBI:57845"/>
        <dbReference type="EC" id="4.2.1.75"/>
    </reaction>
</comment>
<dbReference type="UniPathway" id="UPA00251">
    <property type="reaction ID" value="UER00320"/>
</dbReference>